<dbReference type="AlphaFoldDB" id="A0A9W8N3T2"/>
<organism evidence="2 3">
    <name type="scientific">Xylaria arbuscula</name>
    <dbReference type="NCBI Taxonomy" id="114810"/>
    <lineage>
        <taxon>Eukaryota</taxon>
        <taxon>Fungi</taxon>
        <taxon>Dikarya</taxon>
        <taxon>Ascomycota</taxon>
        <taxon>Pezizomycotina</taxon>
        <taxon>Sordariomycetes</taxon>
        <taxon>Xylariomycetidae</taxon>
        <taxon>Xylariales</taxon>
        <taxon>Xylariaceae</taxon>
        <taxon>Xylaria</taxon>
    </lineage>
</organism>
<protein>
    <submittedName>
        <fullName evidence="2">Uncharacterized protein</fullName>
    </submittedName>
</protein>
<reference evidence="2" key="1">
    <citation type="submission" date="2022-07" db="EMBL/GenBank/DDBJ databases">
        <title>Genome Sequence of Xylaria arbuscula.</title>
        <authorList>
            <person name="Buettner E."/>
        </authorList>
    </citation>
    <scope>NUCLEOTIDE SEQUENCE</scope>
    <source>
        <strain evidence="2">VT107</strain>
    </source>
</reference>
<proteinExistence type="predicted"/>
<feature type="region of interest" description="Disordered" evidence="1">
    <location>
        <begin position="1"/>
        <end position="38"/>
    </location>
</feature>
<feature type="compositionally biased region" description="Low complexity" evidence="1">
    <location>
        <begin position="1"/>
        <end position="12"/>
    </location>
</feature>
<comment type="caution">
    <text evidence="2">The sequence shown here is derived from an EMBL/GenBank/DDBJ whole genome shotgun (WGS) entry which is preliminary data.</text>
</comment>
<evidence type="ECO:0000256" key="1">
    <source>
        <dbReference type="SAM" id="MobiDB-lite"/>
    </source>
</evidence>
<evidence type="ECO:0000313" key="3">
    <source>
        <dbReference type="Proteomes" id="UP001148614"/>
    </source>
</evidence>
<keyword evidence="3" id="KW-1185">Reference proteome</keyword>
<sequence length="409" mass="46545">MSITRPESPSNENEGESPHATTFEHSPRSVHHESTETPYLEEEVKEAVKILVVMVLVLGHVVSDRYTPPAGQDREDALQDLGDHISSRDGHPQEGVEQSLLNPCEPATLFISTHLRETARRALKNKTHTSEPPIDWLAYSDNILVNGVLAAAAGFVPASQALAENPVFSVLSPHSTLEGIGDMANPKTRGATNQPILRLRQTPGVKALDGPWLESPDLIRSNDDFKGTHYEMDIAMADYRRLWAAYRREQTRDLRGCCFEDIQITNVVDMARSTNMERLLLSESDDRIAKVLEYYYVNTHMYLNPNFYRAPPPMIEGFGEDWGWNARGVYYRHFQSPEWVTGDHNLWIPSTAGVDWDHRQEEERRSRAQTMIKHTIANEKWRKGEYSWEADAWTDVFGYMRDDPTIAAL</sequence>
<accession>A0A9W8N3T2</accession>
<dbReference type="Proteomes" id="UP001148614">
    <property type="component" value="Unassembled WGS sequence"/>
</dbReference>
<gene>
    <name evidence="2" type="ORF">NPX13_g11101</name>
</gene>
<dbReference type="EMBL" id="JANPWZ010003474">
    <property type="protein sequence ID" value="KAJ3552479.1"/>
    <property type="molecule type" value="Genomic_DNA"/>
</dbReference>
<evidence type="ECO:0000313" key="2">
    <source>
        <dbReference type="EMBL" id="KAJ3552479.1"/>
    </source>
</evidence>
<feature type="compositionally biased region" description="Basic and acidic residues" evidence="1">
    <location>
        <begin position="25"/>
        <end position="35"/>
    </location>
</feature>
<name>A0A9W8N3T2_9PEZI</name>